<proteinExistence type="predicted"/>
<dbReference type="Pfam" id="PF18130">
    <property type="entry name" value="ATPgrasp_N"/>
    <property type="match status" value="1"/>
</dbReference>
<gene>
    <name evidence="6" type="ORF">CVD27_02910</name>
</gene>
<evidence type="ECO:0000313" key="6">
    <source>
        <dbReference type="EMBL" id="PLS08377.1"/>
    </source>
</evidence>
<dbReference type="RefSeq" id="WP_101646395.1">
    <property type="nucleotide sequence ID" value="NZ_PGVE01000017.1"/>
</dbReference>
<dbReference type="PANTHER" id="PTHR43585">
    <property type="entry name" value="FUMIPYRROLE BIOSYNTHESIS PROTEIN C"/>
    <property type="match status" value="1"/>
</dbReference>
<dbReference type="EMBL" id="PGVE01000017">
    <property type="protein sequence ID" value="PLS08377.1"/>
    <property type="molecule type" value="Genomic_DNA"/>
</dbReference>
<organism evidence="6 7">
    <name type="scientific">Neobacillus cucumis</name>
    <dbReference type="NCBI Taxonomy" id="1740721"/>
    <lineage>
        <taxon>Bacteria</taxon>
        <taxon>Bacillati</taxon>
        <taxon>Bacillota</taxon>
        <taxon>Bacilli</taxon>
        <taxon>Bacillales</taxon>
        <taxon>Bacillaceae</taxon>
        <taxon>Neobacillus</taxon>
    </lineage>
</organism>
<dbReference type="Gene3D" id="3.30.470.20">
    <property type="entry name" value="ATP-grasp fold, B domain"/>
    <property type="match status" value="1"/>
</dbReference>
<dbReference type="OrthoDB" id="9803907at2"/>
<keyword evidence="7" id="KW-1185">Reference proteome</keyword>
<evidence type="ECO:0000256" key="1">
    <source>
        <dbReference type="ARBA" id="ARBA00022598"/>
    </source>
</evidence>
<evidence type="ECO:0000256" key="3">
    <source>
        <dbReference type="ARBA" id="ARBA00022840"/>
    </source>
</evidence>
<dbReference type="GO" id="GO:0046872">
    <property type="term" value="F:metal ion binding"/>
    <property type="evidence" value="ECO:0007669"/>
    <property type="project" value="InterPro"/>
</dbReference>
<dbReference type="InterPro" id="IPR041472">
    <property type="entry name" value="BL00235/CARNS1_N"/>
</dbReference>
<evidence type="ECO:0000256" key="2">
    <source>
        <dbReference type="ARBA" id="ARBA00022741"/>
    </source>
</evidence>
<dbReference type="InterPro" id="IPR040570">
    <property type="entry name" value="LAL_C2"/>
</dbReference>
<dbReference type="PANTHER" id="PTHR43585:SF2">
    <property type="entry name" value="ATP-GRASP ENZYME FSQD"/>
    <property type="match status" value="1"/>
</dbReference>
<dbReference type="Pfam" id="PF13535">
    <property type="entry name" value="ATP-grasp_4"/>
    <property type="match status" value="1"/>
</dbReference>
<keyword evidence="3 4" id="KW-0067">ATP-binding</keyword>
<dbReference type="GO" id="GO:0016874">
    <property type="term" value="F:ligase activity"/>
    <property type="evidence" value="ECO:0007669"/>
    <property type="project" value="UniProtKB-KW"/>
</dbReference>
<dbReference type="InterPro" id="IPR011761">
    <property type="entry name" value="ATP-grasp"/>
</dbReference>
<evidence type="ECO:0000259" key="5">
    <source>
        <dbReference type="PROSITE" id="PS50975"/>
    </source>
</evidence>
<dbReference type="PROSITE" id="PS50975">
    <property type="entry name" value="ATP_GRASP"/>
    <property type="match status" value="1"/>
</dbReference>
<dbReference type="InterPro" id="IPR052032">
    <property type="entry name" value="ATP-dep_AA_Ligase"/>
</dbReference>
<accession>A0A2N5HSB2</accession>
<dbReference type="SUPFAM" id="SSF56059">
    <property type="entry name" value="Glutathione synthetase ATP-binding domain-like"/>
    <property type="match status" value="1"/>
</dbReference>
<reference evidence="6 7" key="1">
    <citation type="submission" date="2017-11" db="EMBL/GenBank/DDBJ databases">
        <title>Comparitive Functional Genomics of Dry Heat Resistant strains isolated from the Viking Spacecraft.</title>
        <authorList>
            <person name="Seuylemezian A."/>
            <person name="Cooper K."/>
            <person name="Vaishampayan P."/>
        </authorList>
    </citation>
    <scope>NUCLEOTIDE SEQUENCE [LARGE SCALE GENOMIC DNA]</scope>
    <source>
        <strain evidence="6 7">V32-6</strain>
    </source>
</reference>
<sequence>MRTIVFIETNKHGSSREAIKAAERLGYFTVLFTNRQKYLQQRTEFPEVHQMILVDLSNHVEIRKNINNLQKQGKQIKAIMSFVHSFVHLAATLSEEFCSTVVSSDAILKMENKVLTRELLKRHPNSPHYELYNPDDYSLEYFIDLAKDHLPLIVKSPTSAGSKDVMLANNVNQLKLAIQELLKRNEQILLEEYLKGPQYLVEVLVHNGKVHIVAIIEQQITLFHRFIVTGYSLLPDINQRMYRNIFHSVNSILQAFQMRNGACHLEMRLVNGVWKLIEINPRISGGAMNRIIEVGYGINLVEETIQLMLGNEPSLTKKHSKYVYAHYLTVESRGKVNRVTGKELSSQIAGVEEVYIKPRQGQIVRPPISMGDRCGYILASSNNKAEAKSIAMQAASNIHFDLDPI</sequence>
<evidence type="ECO:0000313" key="7">
    <source>
        <dbReference type="Proteomes" id="UP000234950"/>
    </source>
</evidence>
<name>A0A2N5HSB2_9BACI</name>
<dbReference type="AlphaFoldDB" id="A0A2N5HSB2"/>
<feature type="domain" description="ATP-grasp" evidence="5">
    <location>
        <begin position="116"/>
        <end position="309"/>
    </location>
</feature>
<protein>
    <submittedName>
        <fullName evidence="6">Biotin carboxylase</fullName>
    </submittedName>
</protein>
<dbReference type="GO" id="GO:0005524">
    <property type="term" value="F:ATP binding"/>
    <property type="evidence" value="ECO:0007669"/>
    <property type="project" value="UniProtKB-UniRule"/>
</dbReference>
<evidence type="ECO:0000256" key="4">
    <source>
        <dbReference type="PROSITE-ProRule" id="PRU00409"/>
    </source>
</evidence>
<dbReference type="Pfam" id="PF18603">
    <property type="entry name" value="LAL_C2"/>
    <property type="match status" value="1"/>
</dbReference>
<keyword evidence="2 4" id="KW-0547">Nucleotide-binding</keyword>
<dbReference type="Proteomes" id="UP000234950">
    <property type="component" value="Unassembled WGS sequence"/>
</dbReference>
<comment type="caution">
    <text evidence="6">The sequence shown here is derived from an EMBL/GenBank/DDBJ whole genome shotgun (WGS) entry which is preliminary data.</text>
</comment>
<dbReference type="Gene3D" id="3.40.50.20">
    <property type="match status" value="1"/>
</dbReference>
<keyword evidence="1" id="KW-0436">Ligase</keyword>